<feature type="transmembrane region" description="Helical" evidence="1">
    <location>
        <begin position="89"/>
        <end position="110"/>
    </location>
</feature>
<reference evidence="2" key="1">
    <citation type="submission" date="2021-03" db="EMBL/GenBank/DDBJ databases">
        <title>Antimicrobial resistance genes in bacteria isolated from Japanese honey, and their potential for conferring macrolide and lincosamide resistance in the American foulbrood pathogen Paenibacillus larvae.</title>
        <authorList>
            <person name="Okamoto M."/>
            <person name="Kumagai M."/>
            <person name="Kanamori H."/>
            <person name="Takamatsu D."/>
        </authorList>
    </citation>
    <scope>NUCLEOTIDE SEQUENCE</scope>
    <source>
        <strain evidence="2">J40TS1</strain>
    </source>
</reference>
<keyword evidence="3" id="KW-1185">Reference proteome</keyword>
<keyword evidence="1" id="KW-1133">Transmembrane helix</keyword>
<dbReference type="InterPro" id="IPR010690">
    <property type="entry name" value="YqfD"/>
</dbReference>
<dbReference type="EMBL" id="BOSE01000001">
    <property type="protein sequence ID" value="GIP15322.1"/>
    <property type="molecule type" value="Genomic_DNA"/>
</dbReference>
<name>A0A920CSZ8_9BACL</name>
<gene>
    <name evidence="2" type="primary">yqfD</name>
    <name evidence="2" type="ORF">J40TS1_09640</name>
</gene>
<evidence type="ECO:0000256" key="1">
    <source>
        <dbReference type="SAM" id="Phobius"/>
    </source>
</evidence>
<comment type="caution">
    <text evidence="2">The sequence shown here is derived from an EMBL/GenBank/DDBJ whole genome shotgun (WGS) entry which is preliminary data.</text>
</comment>
<accession>A0A920CSZ8</accession>
<dbReference type="Pfam" id="PF06898">
    <property type="entry name" value="YqfD"/>
    <property type="match status" value="1"/>
</dbReference>
<sequence>MRQSLIEWLKGSVEVELQGSHVAQFLNQATQDKLELSNIHWKGSERVSFEVSVEQFFLLRKYVRASGGKLKLKRKKGFPFLLSLLEKRLWFTIGIALFFAIIFCLSSLVWRIEITGNKRIPNDVIMAAAKEQGLHLYQWSFRLQDTDILSKKLVSAIPGTTWIGVEKTGTKVKIQIVEATIPEEQEPHSPRHLVATNDAVITYIIAEQGKPLVRKNQRVKAGNILISGVIGNEAHSQIVVAQGEVKGLVWYEYEVKAPLVQKYRVFTGERQARSYIVLGNRALQISGYKQEPYEKSEIIKTTEMLSIGNFTLPIGRMKEMEQEVGFEQRELTMEEAKKESLEQARLRILAHAGKDAEIVSEIVLHEATDNGKVVMKVLYEVNQSITKELPIVQMQGD</sequence>
<organism evidence="2 3">
    <name type="scientific">Paenibacillus montaniterrae</name>
    <dbReference type="NCBI Taxonomy" id="429341"/>
    <lineage>
        <taxon>Bacteria</taxon>
        <taxon>Bacillati</taxon>
        <taxon>Bacillota</taxon>
        <taxon>Bacilli</taxon>
        <taxon>Bacillales</taxon>
        <taxon>Paenibacillaceae</taxon>
        <taxon>Paenibacillus</taxon>
    </lineage>
</organism>
<dbReference type="PIRSF" id="PIRSF029895">
    <property type="entry name" value="SpoIV"/>
    <property type="match status" value="1"/>
</dbReference>
<evidence type="ECO:0000313" key="2">
    <source>
        <dbReference type="EMBL" id="GIP15322.1"/>
    </source>
</evidence>
<protein>
    <recommendedName>
        <fullName evidence="4">Sporulation protein YqfD</fullName>
    </recommendedName>
</protein>
<proteinExistence type="predicted"/>
<keyword evidence="1" id="KW-0812">Transmembrane</keyword>
<keyword evidence="1" id="KW-0472">Membrane</keyword>
<dbReference type="NCBIfam" id="TIGR02876">
    <property type="entry name" value="spore_yqfD"/>
    <property type="match status" value="1"/>
</dbReference>
<dbReference type="Proteomes" id="UP000683139">
    <property type="component" value="Unassembled WGS sequence"/>
</dbReference>
<evidence type="ECO:0008006" key="4">
    <source>
        <dbReference type="Google" id="ProtNLM"/>
    </source>
</evidence>
<evidence type="ECO:0000313" key="3">
    <source>
        <dbReference type="Proteomes" id="UP000683139"/>
    </source>
</evidence>
<dbReference type="RefSeq" id="WP_213513542.1">
    <property type="nucleotide sequence ID" value="NZ_BOSE01000001.1"/>
</dbReference>
<dbReference type="AlphaFoldDB" id="A0A920CSZ8"/>